<dbReference type="SUPFAM" id="SSF55653">
    <property type="entry name" value="Ribosomal protein L9 C-domain"/>
    <property type="match status" value="1"/>
</dbReference>
<comment type="caution">
    <text evidence="10">The sequence shown here is derived from an EMBL/GenBank/DDBJ whole genome shotgun (WGS) entry which is preliminary data.</text>
</comment>
<evidence type="ECO:0000313" key="10">
    <source>
        <dbReference type="EMBL" id="OHA67635.1"/>
    </source>
</evidence>
<gene>
    <name evidence="7" type="primary">rplI</name>
    <name evidence="10" type="ORF">A3D59_03645</name>
</gene>
<comment type="function">
    <text evidence="7">Binds to the 23S rRNA.</text>
</comment>
<evidence type="ECO:0000313" key="11">
    <source>
        <dbReference type="Proteomes" id="UP000179258"/>
    </source>
</evidence>
<proteinExistence type="inferred from homology"/>
<dbReference type="GO" id="GO:1990904">
    <property type="term" value="C:ribonucleoprotein complex"/>
    <property type="evidence" value="ECO:0007669"/>
    <property type="project" value="UniProtKB-KW"/>
</dbReference>
<evidence type="ECO:0000256" key="3">
    <source>
        <dbReference type="ARBA" id="ARBA00022884"/>
    </source>
</evidence>
<evidence type="ECO:0000256" key="6">
    <source>
        <dbReference type="ARBA" id="ARBA00035292"/>
    </source>
</evidence>
<sequence length="149" mass="16888">MRVILLQDIEQIGKKYDVKEVASGYARHFLLPRGLAKEATESIVRWAEMQKEVEEKKAEAELKQTQAVASSMDGLEVSIVVRVGEEGQLFESIGQQKIADRLREMGYDAKKNQIVLQNPIKDMGEFPVKIKFAHNLEVEMKVIVSGKEE</sequence>
<feature type="domain" description="Ribosomal protein L9" evidence="8">
    <location>
        <begin position="1"/>
        <end position="43"/>
    </location>
</feature>
<accession>A0A1G2R446</accession>
<keyword evidence="2 7" id="KW-0699">rRNA-binding</keyword>
<dbReference type="InterPro" id="IPR036935">
    <property type="entry name" value="Ribosomal_bL9_N_sf"/>
</dbReference>
<dbReference type="Pfam" id="PF03948">
    <property type="entry name" value="Ribosomal_L9_C"/>
    <property type="match status" value="1"/>
</dbReference>
<dbReference type="Pfam" id="PF01281">
    <property type="entry name" value="Ribosomal_L9_N"/>
    <property type="match status" value="1"/>
</dbReference>
<dbReference type="GO" id="GO:0006412">
    <property type="term" value="P:translation"/>
    <property type="evidence" value="ECO:0007669"/>
    <property type="project" value="UniProtKB-UniRule"/>
</dbReference>
<dbReference type="GO" id="GO:0005840">
    <property type="term" value="C:ribosome"/>
    <property type="evidence" value="ECO:0007669"/>
    <property type="project" value="UniProtKB-KW"/>
</dbReference>
<reference evidence="10 11" key="1">
    <citation type="journal article" date="2016" name="Nat. Commun.">
        <title>Thousands of microbial genomes shed light on interconnected biogeochemical processes in an aquifer system.</title>
        <authorList>
            <person name="Anantharaman K."/>
            <person name="Brown C.T."/>
            <person name="Hug L.A."/>
            <person name="Sharon I."/>
            <person name="Castelle C.J."/>
            <person name="Probst A.J."/>
            <person name="Thomas B.C."/>
            <person name="Singh A."/>
            <person name="Wilkins M.J."/>
            <person name="Karaoz U."/>
            <person name="Brodie E.L."/>
            <person name="Williams K.H."/>
            <person name="Hubbard S.S."/>
            <person name="Banfield J.F."/>
        </authorList>
    </citation>
    <scope>NUCLEOTIDE SEQUENCE [LARGE SCALE GENOMIC DNA]</scope>
</reference>
<feature type="domain" description="Large ribosomal subunit protein bL9 C-terminal" evidence="9">
    <location>
        <begin position="64"/>
        <end position="145"/>
    </location>
</feature>
<keyword evidence="4 7" id="KW-0689">Ribosomal protein</keyword>
<evidence type="ECO:0000259" key="8">
    <source>
        <dbReference type="Pfam" id="PF01281"/>
    </source>
</evidence>
<dbReference type="GO" id="GO:0003735">
    <property type="term" value="F:structural constituent of ribosome"/>
    <property type="evidence" value="ECO:0007669"/>
    <property type="project" value="InterPro"/>
</dbReference>
<dbReference type="Gene3D" id="3.40.5.10">
    <property type="entry name" value="Ribosomal protein L9, N-terminal domain"/>
    <property type="match status" value="1"/>
</dbReference>
<protein>
    <recommendedName>
        <fullName evidence="6 7">Large ribosomal subunit protein bL9</fullName>
    </recommendedName>
</protein>
<dbReference type="Gene3D" id="3.10.430.100">
    <property type="entry name" value="Ribosomal protein L9, C-terminal domain"/>
    <property type="match status" value="1"/>
</dbReference>
<dbReference type="InterPro" id="IPR020070">
    <property type="entry name" value="Ribosomal_bL9_N"/>
</dbReference>
<dbReference type="EMBL" id="MHTX01000036">
    <property type="protein sequence ID" value="OHA67635.1"/>
    <property type="molecule type" value="Genomic_DNA"/>
</dbReference>
<evidence type="ECO:0000256" key="5">
    <source>
        <dbReference type="ARBA" id="ARBA00023274"/>
    </source>
</evidence>
<keyword evidence="3 7" id="KW-0694">RNA-binding</keyword>
<dbReference type="InterPro" id="IPR009027">
    <property type="entry name" value="Ribosomal_bL9/RNase_H1_N"/>
</dbReference>
<name>A0A1G2R446_9BACT</name>
<dbReference type="InterPro" id="IPR020594">
    <property type="entry name" value="Ribosomal_bL9_bac/chp"/>
</dbReference>
<dbReference type="GO" id="GO:0019843">
    <property type="term" value="F:rRNA binding"/>
    <property type="evidence" value="ECO:0007669"/>
    <property type="project" value="UniProtKB-UniRule"/>
</dbReference>
<evidence type="ECO:0000259" key="9">
    <source>
        <dbReference type="Pfam" id="PF03948"/>
    </source>
</evidence>
<comment type="similarity">
    <text evidence="1 7">Belongs to the bacterial ribosomal protein bL9 family.</text>
</comment>
<dbReference type="InterPro" id="IPR000244">
    <property type="entry name" value="Ribosomal_bL9"/>
</dbReference>
<dbReference type="NCBIfam" id="TIGR00158">
    <property type="entry name" value="L9"/>
    <property type="match status" value="1"/>
</dbReference>
<dbReference type="AlphaFoldDB" id="A0A1G2R446"/>
<dbReference type="Proteomes" id="UP000179258">
    <property type="component" value="Unassembled WGS sequence"/>
</dbReference>
<dbReference type="InterPro" id="IPR020069">
    <property type="entry name" value="Ribosomal_bL9_C"/>
</dbReference>
<keyword evidence="5 7" id="KW-0687">Ribonucleoprotein</keyword>
<evidence type="ECO:0000256" key="2">
    <source>
        <dbReference type="ARBA" id="ARBA00022730"/>
    </source>
</evidence>
<dbReference type="SUPFAM" id="SSF55658">
    <property type="entry name" value="L9 N-domain-like"/>
    <property type="match status" value="1"/>
</dbReference>
<dbReference type="InterPro" id="IPR036791">
    <property type="entry name" value="Ribosomal_bL9_C_sf"/>
</dbReference>
<organism evidence="10 11">
    <name type="scientific">Candidatus Wildermuthbacteria bacterium RIFCSPHIGHO2_02_FULL_47_17</name>
    <dbReference type="NCBI Taxonomy" id="1802452"/>
    <lineage>
        <taxon>Bacteria</taxon>
        <taxon>Candidatus Wildermuthiibacteriota</taxon>
    </lineage>
</organism>
<evidence type="ECO:0000256" key="4">
    <source>
        <dbReference type="ARBA" id="ARBA00022980"/>
    </source>
</evidence>
<dbReference type="HAMAP" id="MF_00503">
    <property type="entry name" value="Ribosomal_bL9"/>
    <property type="match status" value="1"/>
</dbReference>
<evidence type="ECO:0000256" key="1">
    <source>
        <dbReference type="ARBA" id="ARBA00010605"/>
    </source>
</evidence>
<dbReference type="PANTHER" id="PTHR21368">
    <property type="entry name" value="50S RIBOSOMAL PROTEIN L9"/>
    <property type="match status" value="1"/>
</dbReference>
<evidence type="ECO:0000256" key="7">
    <source>
        <dbReference type="HAMAP-Rule" id="MF_00503"/>
    </source>
</evidence>